<feature type="transmembrane region" description="Helical" evidence="1">
    <location>
        <begin position="429"/>
        <end position="453"/>
    </location>
</feature>
<evidence type="ECO:0000313" key="3">
    <source>
        <dbReference type="Proteomes" id="UP000523007"/>
    </source>
</evidence>
<reference evidence="2 3" key="1">
    <citation type="submission" date="2020-08" db="EMBL/GenBank/DDBJ databases">
        <title>Sequencing the genomes of 1000 actinobacteria strains.</title>
        <authorList>
            <person name="Klenk H.-P."/>
        </authorList>
    </citation>
    <scope>NUCLEOTIDE SEQUENCE [LARGE SCALE GENOMIC DNA]</scope>
    <source>
        <strain evidence="2 3">DSM 102030</strain>
    </source>
</reference>
<keyword evidence="1" id="KW-0812">Transmembrane</keyword>
<name>A0A7W7RJG6_9ACTN</name>
<dbReference type="GO" id="GO:0015128">
    <property type="term" value="F:gluconate transmembrane transporter activity"/>
    <property type="evidence" value="ECO:0007669"/>
    <property type="project" value="InterPro"/>
</dbReference>
<feature type="transmembrane region" description="Helical" evidence="1">
    <location>
        <begin position="272"/>
        <end position="291"/>
    </location>
</feature>
<dbReference type="PANTHER" id="PTHR30354">
    <property type="entry name" value="GNT FAMILY GLUCONATE TRANSPORTER"/>
    <property type="match status" value="1"/>
</dbReference>
<proteinExistence type="predicted"/>
<dbReference type="EMBL" id="JACHJT010000001">
    <property type="protein sequence ID" value="MBB4933050.1"/>
    <property type="molecule type" value="Genomic_DNA"/>
</dbReference>
<sequence length="456" mass="47537">MEDSIDPITNNPAVALIGFVAVIVVLLFLIAKFKWHVFIALLVPIVLLGLVPTVDQTAFIEAFEVGFGGTIQSIAVVIVLGTLIAEALRNSGAVERITHSMMRLVGKRNMPLALTLAGFVIGLAVFSDIGYIILNPLVHVAALEAGATMSVMATGLVGAMQLTHAIVPPTPGPLAAAAVVEADIGRIILYGSIVTLFGSVMGWLYAKIVGPRITSPPSEEYRTTSLDGDTQRLPSTWWSYAPILVPLVLIGGSSVADFALSEDNPVHGYAMFLGWPVFALGIGVLLAYFVAWRNNAVEGSVSLRDTWVENALRTSAMVIMVTGLGGALSELLKATPAVDVIAENTLALGIPAILLPFLLGVLANLITGSTTVGVITAASLTAPMLPTLGLSPEAAMLSAACGSVIIKYVNSSYFWVCMTLSGMSLRAALVSYGGVTLVGGISSMCAVSALWGFGVI</sequence>
<organism evidence="2 3">
    <name type="scientific">Lipingzhangella halophila</name>
    <dbReference type="NCBI Taxonomy" id="1783352"/>
    <lineage>
        <taxon>Bacteria</taxon>
        <taxon>Bacillati</taxon>
        <taxon>Actinomycetota</taxon>
        <taxon>Actinomycetes</taxon>
        <taxon>Streptosporangiales</taxon>
        <taxon>Nocardiopsidaceae</taxon>
        <taxon>Lipingzhangella</taxon>
    </lineage>
</organism>
<feature type="transmembrane region" description="Helical" evidence="1">
    <location>
        <begin position="237"/>
        <end position="260"/>
    </location>
</feature>
<evidence type="ECO:0000256" key="1">
    <source>
        <dbReference type="SAM" id="Phobius"/>
    </source>
</evidence>
<feature type="transmembrane region" description="Helical" evidence="1">
    <location>
        <begin position="353"/>
        <end position="375"/>
    </location>
</feature>
<feature type="transmembrane region" description="Helical" evidence="1">
    <location>
        <begin position="395"/>
        <end position="417"/>
    </location>
</feature>
<keyword evidence="1" id="KW-0472">Membrane</keyword>
<keyword evidence="1" id="KW-1133">Transmembrane helix</keyword>
<dbReference type="Pfam" id="PF02447">
    <property type="entry name" value="GntP_permease"/>
    <property type="match status" value="1"/>
</dbReference>
<feature type="transmembrane region" description="Helical" evidence="1">
    <location>
        <begin position="12"/>
        <end position="30"/>
    </location>
</feature>
<feature type="transmembrane region" description="Helical" evidence="1">
    <location>
        <begin position="109"/>
        <end position="134"/>
    </location>
</feature>
<dbReference type="InterPro" id="IPR003474">
    <property type="entry name" value="Glcn_transporter"/>
</dbReference>
<gene>
    <name evidence="2" type="ORF">F4561_003870</name>
</gene>
<dbReference type="GO" id="GO:0005886">
    <property type="term" value="C:plasma membrane"/>
    <property type="evidence" value="ECO:0007669"/>
    <property type="project" value="TreeGrafter"/>
</dbReference>
<dbReference type="PANTHER" id="PTHR30354:SF11">
    <property type="entry name" value="PERMEASE"/>
    <property type="match status" value="1"/>
</dbReference>
<dbReference type="AlphaFoldDB" id="A0A7W7RJG6"/>
<feature type="transmembrane region" description="Helical" evidence="1">
    <location>
        <begin position="37"/>
        <end position="54"/>
    </location>
</feature>
<feature type="transmembrane region" description="Helical" evidence="1">
    <location>
        <begin position="66"/>
        <end position="88"/>
    </location>
</feature>
<keyword evidence="3" id="KW-1185">Reference proteome</keyword>
<evidence type="ECO:0000313" key="2">
    <source>
        <dbReference type="EMBL" id="MBB4933050.1"/>
    </source>
</evidence>
<accession>A0A7W7RJG6</accession>
<dbReference type="RefSeq" id="WP_312885371.1">
    <property type="nucleotide sequence ID" value="NZ_JACHJT010000001.1"/>
</dbReference>
<protein>
    <submittedName>
        <fullName evidence="2">GntP family gluconate:H+ symporter</fullName>
    </submittedName>
</protein>
<feature type="transmembrane region" description="Helical" evidence="1">
    <location>
        <begin position="187"/>
        <end position="206"/>
    </location>
</feature>
<comment type="caution">
    <text evidence="2">The sequence shown here is derived from an EMBL/GenBank/DDBJ whole genome shotgun (WGS) entry which is preliminary data.</text>
</comment>
<dbReference type="Proteomes" id="UP000523007">
    <property type="component" value="Unassembled WGS sequence"/>
</dbReference>